<dbReference type="EMBL" id="MW648530">
    <property type="protein sequence ID" value="QXN75439.1"/>
    <property type="molecule type" value="Genomic_RNA"/>
</dbReference>
<sequence length="510" mass="56720">MEFIHVVRRIVYGPEPETWLQWVLKKTPWAPEPEPSFFDGVLCSLETFRLAGWMLMQAVWSLVFGNGLVSVLGFSTMLLVMWNVYTYGLFGRLVRLVGLVVPGVAWVLRWFKKPEIVLAPLPSPITSPESIREGSHETAFSWPKAQLLVCFRNAKGEFAAVGNAVRWGKYLIGPDHVFATAASGPKYLVKFGDSSKFHPLPEVKELDTDLMYAVVHDDVWSKLGVASTTIGVLEQANNFGSIVGCRGMGSYGTIRHDKMAFGMITYTGTTMNGYSGGLYRHNNQGVGIHTQGGTVNGGWSLAYARMRILFAEKIVQEETPEYLKKQYDSGQKMRVRNSYDPGFLEVGINGNYISVSVRDFDRAFGSVDWRDDLQDGWLLPPTHGKRRDQYDDGGYEGYDRKDSRRRHREADDQGAVVSESIPMDDPLAGESNSSNQQPGGSSKSASVDDSIKPGILHLMDIYMKLPKELQDSLTTSAATMILQHKASRTRGKKKSTMSGTLLSNTQNTTD</sequence>
<feature type="compositionally biased region" description="Polar residues" evidence="3">
    <location>
        <begin position="496"/>
        <end position="510"/>
    </location>
</feature>
<dbReference type="GO" id="GO:0006508">
    <property type="term" value="P:proteolysis"/>
    <property type="evidence" value="ECO:0007669"/>
    <property type="project" value="UniProtKB-KW"/>
</dbReference>
<keyword evidence="4" id="KW-0472">Membrane</keyword>
<keyword evidence="4" id="KW-0812">Transmembrane</keyword>
<keyword evidence="5" id="KW-0548">Nucleotidyltransferase</keyword>
<accession>A0A8F5MLF4</accession>
<protein>
    <submittedName>
        <fullName evidence="5">RNA-dependent RNA polymerase</fullName>
    </submittedName>
</protein>
<feature type="transmembrane region" description="Helical" evidence="4">
    <location>
        <begin position="58"/>
        <end position="81"/>
    </location>
</feature>
<keyword evidence="4" id="KW-1133">Transmembrane helix</keyword>
<keyword evidence="5" id="KW-0696">RNA-directed RNA polymerase</keyword>
<feature type="region of interest" description="Disordered" evidence="3">
    <location>
        <begin position="378"/>
        <end position="449"/>
    </location>
</feature>
<feature type="compositionally biased region" description="Basic residues" evidence="3">
    <location>
        <begin position="485"/>
        <end position="495"/>
    </location>
</feature>
<dbReference type="GO" id="GO:0003968">
    <property type="term" value="F:RNA-directed RNA polymerase activity"/>
    <property type="evidence" value="ECO:0007669"/>
    <property type="project" value="UniProtKB-KW"/>
</dbReference>
<dbReference type="SUPFAM" id="SSF50494">
    <property type="entry name" value="Trypsin-like serine proteases"/>
    <property type="match status" value="1"/>
</dbReference>
<proteinExistence type="predicted"/>
<name>A0A8F5MLF4_9VIRU</name>
<dbReference type="GO" id="GO:0008233">
    <property type="term" value="F:peptidase activity"/>
    <property type="evidence" value="ECO:0007669"/>
    <property type="project" value="UniProtKB-KW"/>
</dbReference>
<feature type="compositionally biased region" description="Low complexity" evidence="3">
    <location>
        <begin position="431"/>
        <end position="444"/>
    </location>
</feature>
<dbReference type="InterPro" id="IPR043504">
    <property type="entry name" value="Peptidase_S1_PA_chymotrypsin"/>
</dbReference>
<feature type="region of interest" description="Disordered" evidence="3">
    <location>
        <begin position="484"/>
        <end position="510"/>
    </location>
</feature>
<dbReference type="Gene3D" id="2.40.10.10">
    <property type="entry name" value="Trypsin-like serine proteases"/>
    <property type="match status" value="2"/>
</dbReference>
<feature type="transmembrane region" description="Helical" evidence="4">
    <location>
        <begin position="93"/>
        <end position="111"/>
    </location>
</feature>
<keyword evidence="1" id="KW-0645">Protease</keyword>
<evidence type="ECO:0000313" key="5">
    <source>
        <dbReference type="EMBL" id="QXN75439.1"/>
    </source>
</evidence>
<keyword evidence="2" id="KW-0378">Hydrolase</keyword>
<evidence type="ECO:0000256" key="2">
    <source>
        <dbReference type="ARBA" id="ARBA00022801"/>
    </source>
</evidence>
<reference evidence="5" key="1">
    <citation type="submission" date="2021-02" db="EMBL/GenBank/DDBJ databases">
        <title>The hidden world within plants: metatranscriptomics unveil the complexity of wood microbiomes in grapevine.</title>
        <authorList>
            <person name="Nerva L."/>
            <person name="Garcia J.F."/>
            <person name="Favaretto F."/>
            <person name="Giudice G."/>
            <person name="Moffa L."/>
            <person name="Dario C."/>
            <person name="Riccardo V."/>
            <person name="Gambino G."/>
            <person name="Chitarra W."/>
        </authorList>
    </citation>
    <scope>NUCLEOTIDE SEQUENCE</scope>
</reference>
<keyword evidence="5" id="KW-0808">Transferase</keyword>
<organism evidence="5">
    <name type="scientific">Grapevine-associated sobemo-like virus 1</name>
    <dbReference type="NCBI Taxonomy" id="2814415"/>
    <lineage>
        <taxon>Viruses</taxon>
        <taxon>Riboviria</taxon>
        <taxon>Orthornavirae</taxon>
        <taxon>Pisuviricota</taxon>
        <taxon>Pisoniviricetes</taxon>
        <taxon>Sobelivirales</taxon>
        <taxon>Solemoviridae</taxon>
    </lineage>
</organism>
<evidence type="ECO:0000256" key="3">
    <source>
        <dbReference type="SAM" id="MobiDB-lite"/>
    </source>
</evidence>
<evidence type="ECO:0000256" key="4">
    <source>
        <dbReference type="SAM" id="Phobius"/>
    </source>
</evidence>
<evidence type="ECO:0000256" key="1">
    <source>
        <dbReference type="ARBA" id="ARBA00022670"/>
    </source>
</evidence>
<dbReference type="InterPro" id="IPR009003">
    <property type="entry name" value="Peptidase_S1_PA"/>
</dbReference>